<gene>
    <name evidence="2" type="ORF">LNL84_04625</name>
</gene>
<evidence type="ECO:0000256" key="1">
    <source>
        <dbReference type="SAM" id="SignalP"/>
    </source>
</evidence>
<comment type="caution">
    <text evidence="2">The sequence shown here is derived from an EMBL/GenBank/DDBJ whole genome shotgun (WGS) entry which is preliminary data.</text>
</comment>
<dbReference type="RefSeq" id="WP_244355506.1">
    <property type="nucleotide sequence ID" value="NZ_JAJNNZ010000003.1"/>
</dbReference>
<feature type="chain" id="PRO_5040874075" description="Secreted protein" evidence="1">
    <location>
        <begin position="20"/>
        <end position="53"/>
    </location>
</feature>
<keyword evidence="1" id="KW-0732">Signal</keyword>
<evidence type="ECO:0000313" key="3">
    <source>
        <dbReference type="Proteomes" id="UP001139488"/>
    </source>
</evidence>
<evidence type="ECO:0000313" key="2">
    <source>
        <dbReference type="EMBL" id="MCJ2376113.1"/>
    </source>
</evidence>
<dbReference type="EMBL" id="JAJNNZ010000003">
    <property type="protein sequence ID" value="MCJ2376113.1"/>
    <property type="molecule type" value="Genomic_DNA"/>
</dbReference>
<name>A0A9X1W8T6_9VIBR</name>
<accession>A0A9X1W8T6</accession>
<reference evidence="2" key="1">
    <citation type="submission" date="2021-11" db="EMBL/GenBank/DDBJ databases">
        <title>Vibrio ZSDE26 sp. nov. and Vibrio ZSDZ34 sp. nov., isolated from coastal seawater in Qingdao.</title>
        <authorList>
            <person name="Zhang P."/>
        </authorList>
    </citation>
    <scope>NUCLEOTIDE SEQUENCE</scope>
    <source>
        <strain evidence="2">ZSDZ34</strain>
    </source>
</reference>
<dbReference type="Proteomes" id="UP001139488">
    <property type="component" value="Unassembled WGS sequence"/>
</dbReference>
<sequence>MRKILSIMSLLTLSFSINAEEGGAPGTICLNDSGLVVTTHLQVCPSGMTKLGG</sequence>
<protein>
    <recommendedName>
        <fullName evidence="4">Secreted protein</fullName>
    </recommendedName>
</protein>
<dbReference type="AlphaFoldDB" id="A0A9X1W8T6"/>
<organism evidence="2 3">
    <name type="scientific">Vibrio gelatinilyticus</name>
    <dbReference type="NCBI Taxonomy" id="2893468"/>
    <lineage>
        <taxon>Bacteria</taxon>
        <taxon>Pseudomonadati</taxon>
        <taxon>Pseudomonadota</taxon>
        <taxon>Gammaproteobacteria</taxon>
        <taxon>Vibrionales</taxon>
        <taxon>Vibrionaceae</taxon>
        <taxon>Vibrio</taxon>
    </lineage>
</organism>
<proteinExistence type="predicted"/>
<keyword evidence="3" id="KW-1185">Reference proteome</keyword>
<feature type="signal peptide" evidence="1">
    <location>
        <begin position="1"/>
        <end position="19"/>
    </location>
</feature>
<evidence type="ECO:0008006" key="4">
    <source>
        <dbReference type="Google" id="ProtNLM"/>
    </source>
</evidence>